<name>A0A563EUM3_9PSEU</name>
<dbReference type="InterPro" id="IPR013762">
    <property type="entry name" value="Integrase-like_cat_sf"/>
</dbReference>
<evidence type="ECO:0000256" key="3">
    <source>
        <dbReference type="ARBA" id="ARBA00023125"/>
    </source>
</evidence>
<keyword evidence="10" id="KW-1185">Reference proteome</keyword>
<proteinExistence type="inferred from homology"/>
<keyword evidence="4" id="KW-0233">DNA recombination</keyword>
<evidence type="ECO:0000256" key="6">
    <source>
        <dbReference type="SAM" id="MobiDB-lite"/>
    </source>
</evidence>
<dbReference type="InterPro" id="IPR011010">
    <property type="entry name" value="DNA_brk_join_enz"/>
</dbReference>
<evidence type="ECO:0000259" key="7">
    <source>
        <dbReference type="PROSITE" id="PS51898"/>
    </source>
</evidence>
<dbReference type="Pfam" id="PF26003">
    <property type="entry name" value="Integrase_N_phage"/>
    <property type="match status" value="1"/>
</dbReference>
<dbReference type="PROSITE" id="PS51900">
    <property type="entry name" value="CB"/>
    <property type="match status" value="1"/>
</dbReference>
<dbReference type="InterPro" id="IPR004107">
    <property type="entry name" value="Integrase_SAM-like_N"/>
</dbReference>
<protein>
    <submittedName>
        <fullName evidence="9">Site-specific integrase</fullName>
    </submittedName>
</protein>
<feature type="domain" description="Tyr recombinase" evidence="7">
    <location>
        <begin position="172"/>
        <end position="386"/>
    </location>
</feature>
<dbReference type="InterPro" id="IPR050090">
    <property type="entry name" value="Tyrosine_recombinase_XerCD"/>
</dbReference>
<dbReference type="RefSeq" id="WP_146352902.1">
    <property type="nucleotide sequence ID" value="NZ_VOBR01000009.1"/>
</dbReference>
<dbReference type="InterPro" id="IPR058717">
    <property type="entry name" value="Phage_L5_Integrase_N"/>
</dbReference>
<dbReference type="EMBL" id="VOBR01000009">
    <property type="protein sequence ID" value="TWP51238.1"/>
    <property type="molecule type" value="Genomic_DNA"/>
</dbReference>
<reference evidence="9 10" key="1">
    <citation type="submission" date="2019-07" db="EMBL/GenBank/DDBJ databases">
        <title>Lentzea xizangensis sp. nov., isolated from Qinghai-Tibetan Plateau Soils.</title>
        <authorList>
            <person name="Huang J."/>
        </authorList>
    </citation>
    <scope>NUCLEOTIDE SEQUENCE [LARGE SCALE GENOMIC DNA]</scope>
    <source>
        <strain evidence="9 10">FXJ1.1311</strain>
    </source>
</reference>
<comment type="similarity">
    <text evidence="1">Belongs to the 'phage' integrase family.</text>
</comment>
<evidence type="ECO:0000313" key="9">
    <source>
        <dbReference type="EMBL" id="TWP51238.1"/>
    </source>
</evidence>
<dbReference type="CDD" id="cd01189">
    <property type="entry name" value="INT_ICEBs1_C_like"/>
    <property type="match status" value="1"/>
</dbReference>
<dbReference type="PROSITE" id="PS51898">
    <property type="entry name" value="TYR_RECOMBINASE"/>
    <property type="match status" value="1"/>
</dbReference>
<dbReference type="SUPFAM" id="SSF56349">
    <property type="entry name" value="DNA breaking-rejoining enzymes"/>
    <property type="match status" value="1"/>
</dbReference>
<dbReference type="GO" id="GO:0006310">
    <property type="term" value="P:DNA recombination"/>
    <property type="evidence" value="ECO:0007669"/>
    <property type="project" value="UniProtKB-KW"/>
</dbReference>
<evidence type="ECO:0000256" key="2">
    <source>
        <dbReference type="ARBA" id="ARBA00022908"/>
    </source>
</evidence>
<organism evidence="9 10">
    <name type="scientific">Lentzea tibetensis</name>
    <dbReference type="NCBI Taxonomy" id="2591470"/>
    <lineage>
        <taxon>Bacteria</taxon>
        <taxon>Bacillati</taxon>
        <taxon>Actinomycetota</taxon>
        <taxon>Actinomycetes</taxon>
        <taxon>Pseudonocardiales</taxon>
        <taxon>Pseudonocardiaceae</taxon>
        <taxon>Lentzea</taxon>
    </lineage>
</organism>
<comment type="caution">
    <text evidence="9">The sequence shown here is derived from an EMBL/GenBank/DDBJ whole genome shotgun (WGS) entry which is preliminary data.</text>
</comment>
<evidence type="ECO:0000313" key="10">
    <source>
        <dbReference type="Proteomes" id="UP000316639"/>
    </source>
</evidence>
<evidence type="ECO:0000259" key="8">
    <source>
        <dbReference type="PROSITE" id="PS51900"/>
    </source>
</evidence>
<feature type="domain" description="Core-binding (CB)" evidence="8">
    <location>
        <begin position="71"/>
        <end position="151"/>
    </location>
</feature>
<dbReference type="PANTHER" id="PTHR30349:SF64">
    <property type="entry name" value="PROPHAGE INTEGRASE INTD-RELATED"/>
    <property type="match status" value="1"/>
</dbReference>
<dbReference type="Proteomes" id="UP000316639">
    <property type="component" value="Unassembled WGS sequence"/>
</dbReference>
<dbReference type="InterPro" id="IPR010998">
    <property type="entry name" value="Integrase_recombinase_N"/>
</dbReference>
<sequence>MGGNNKGRKRRFGSVRKLPSGRFQARYPGPDGLLRTAEETFETQTAADEHLVDIEAEMRRKEWIDPDAGKVSLKEYAERWISERDLEDRTRELYRGYLRNHVGPHLGEVMLSGLSAPRIRTWRKELLDAKTGASTVAKSYRFLRTVLNTAVDDELIRKNPCRIKGAGQETAAERPHATLEEVFAIAASIQPRYRLLVLLAAFAQLRFGELVALRSSDLTLPKRRRPTTEEIAAGADPSELIDDGTPLLRVDRALAQLDSGEQKLKGPKSEAGRRTVALPAAILPDLRRHLATSGFTDSEPDGRLFRGPKGATPRRNNFNGTWKAAVRKAAANPDLHLHDLRHAGATLTAQTGATLKEIMSRIGHSSTRAAMVYQHATSKRDHEIAVALDTLIRTARKVAEEVAEAAGEEDPDG</sequence>
<feature type="region of interest" description="Disordered" evidence="6">
    <location>
        <begin position="1"/>
        <end position="31"/>
    </location>
</feature>
<dbReference type="InterPro" id="IPR044068">
    <property type="entry name" value="CB"/>
</dbReference>
<accession>A0A563EUM3</accession>
<keyword evidence="2" id="KW-0229">DNA integration</keyword>
<evidence type="ECO:0000256" key="1">
    <source>
        <dbReference type="ARBA" id="ARBA00008857"/>
    </source>
</evidence>
<dbReference type="GO" id="GO:0003677">
    <property type="term" value="F:DNA binding"/>
    <property type="evidence" value="ECO:0007669"/>
    <property type="project" value="UniProtKB-UniRule"/>
</dbReference>
<keyword evidence="3 5" id="KW-0238">DNA-binding</keyword>
<evidence type="ECO:0000256" key="5">
    <source>
        <dbReference type="PROSITE-ProRule" id="PRU01248"/>
    </source>
</evidence>
<dbReference type="OrthoDB" id="1822491at2"/>
<feature type="region of interest" description="Disordered" evidence="6">
    <location>
        <begin position="292"/>
        <end position="317"/>
    </location>
</feature>
<dbReference type="AlphaFoldDB" id="A0A563EUM3"/>
<gene>
    <name evidence="9" type="ORF">FKR81_16630</name>
</gene>
<dbReference type="Gene3D" id="1.10.150.130">
    <property type="match status" value="1"/>
</dbReference>
<dbReference type="InterPro" id="IPR002104">
    <property type="entry name" value="Integrase_catalytic"/>
</dbReference>
<dbReference type="Gene3D" id="1.10.443.10">
    <property type="entry name" value="Intergrase catalytic core"/>
    <property type="match status" value="1"/>
</dbReference>
<feature type="compositionally biased region" description="Basic residues" evidence="6">
    <location>
        <begin position="1"/>
        <end position="14"/>
    </location>
</feature>
<dbReference type="Pfam" id="PF14659">
    <property type="entry name" value="Phage_int_SAM_3"/>
    <property type="match status" value="1"/>
</dbReference>
<evidence type="ECO:0000256" key="4">
    <source>
        <dbReference type="ARBA" id="ARBA00023172"/>
    </source>
</evidence>
<dbReference type="PANTHER" id="PTHR30349">
    <property type="entry name" value="PHAGE INTEGRASE-RELATED"/>
    <property type="match status" value="1"/>
</dbReference>
<dbReference type="Pfam" id="PF00589">
    <property type="entry name" value="Phage_integrase"/>
    <property type="match status" value="1"/>
</dbReference>
<dbReference type="GO" id="GO:0015074">
    <property type="term" value="P:DNA integration"/>
    <property type="evidence" value="ECO:0007669"/>
    <property type="project" value="UniProtKB-KW"/>
</dbReference>